<dbReference type="EMBL" id="AHFG01000068">
    <property type="protein sequence ID" value="EJR67730.1"/>
    <property type="molecule type" value="Genomic_DNA"/>
</dbReference>
<name>A0A9W5P080_BACCE</name>
<evidence type="ECO:0000313" key="3">
    <source>
        <dbReference type="Proteomes" id="UP000006967"/>
    </source>
</evidence>
<sequence length="50" mass="5406">MLGFSGSSAISYIESGQRKLNADKIPKLAKSLGVTIEEIFLDKSCQNDDS</sequence>
<dbReference type="CDD" id="cd00093">
    <property type="entry name" value="HTH_XRE"/>
    <property type="match status" value="1"/>
</dbReference>
<organism evidence="2 3">
    <name type="scientific">Bacillus cereus VD154</name>
    <dbReference type="NCBI Taxonomy" id="1053238"/>
    <lineage>
        <taxon>Bacteria</taxon>
        <taxon>Bacillati</taxon>
        <taxon>Bacillota</taxon>
        <taxon>Bacilli</taxon>
        <taxon>Bacillales</taxon>
        <taxon>Bacillaceae</taxon>
        <taxon>Bacillus</taxon>
        <taxon>Bacillus cereus group</taxon>
    </lineage>
</organism>
<proteinExistence type="predicted"/>
<protein>
    <recommendedName>
        <fullName evidence="1">HTH cro/C1-type domain-containing protein</fullName>
    </recommendedName>
</protein>
<dbReference type="Gene3D" id="1.10.260.40">
    <property type="entry name" value="lambda repressor-like DNA-binding domains"/>
    <property type="match status" value="1"/>
</dbReference>
<evidence type="ECO:0000259" key="1">
    <source>
        <dbReference type="PROSITE" id="PS50943"/>
    </source>
</evidence>
<dbReference type="GO" id="GO:0003677">
    <property type="term" value="F:DNA binding"/>
    <property type="evidence" value="ECO:0007669"/>
    <property type="project" value="InterPro"/>
</dbReference>
<evidence type="ECO:0000313" key="2">
    <source>
        <dbReference type="EMBL" id="EJR67730.1"/>
    </source>
</evidence>
<dbReference type="AlphaFoldDB" id="A0A9W5P080"/>
<feature type="domain" description="HTH cro/C1-type" evidence="1">
    <location>
        <begin position="8"/>
        <end position="39"/>
    </location>
</feature>
<dbReference type="PROSITE" id="PS50943">
    <property type="entry name" value="HTH_CROC1"/>
    <property type="match status" value="1"/>
</dbReference>
<dbReference type="InterPro" id="IPR010982">
    <property type="entry name" value="Lambda_DNA-bd_dom_sf"/>
</dbReference>
<dbReference type="Pfam" id="PF01381">
    <property type="entry name" value="HTH_3"/>
    <property type="match status" value="1"/>
</dbReference>
<comment type="caution">
    <text evidence="2">The sequence shown here is derived from an EMBL/GenBank/DDBJ whole genome shotgun (WGS) entry which is preliminary data.</text>
</comment>
<gene>
    <name evidence="2" type="ORF">IK5_05095</name>
</gene>
<accession>A0A9W5P080</accession>
<reference evidence="2 3" key="1">
    <citation type="submission" date="2012-04" db="EMBL/GenBank/DDBJ databases">
        <title>The Genome Sequence of Bacillus cereus VD154.</title>
        <authorList>
            <consortium name="The Broad Institute Genome Sequencing Platform"/>
            <consortium name="The Broad Institute Genome Sequencing Center for Infectious Disease"/>
            <person name="Feldgarden M."/>
            <person name="Van der Auwera G.A."/>
            <person name="Mahillon J."/>
            <person name="Duprez V."/>
            <person name="Timmery S."/>
            <person name="Mattelet C."/>
            <person name="Dierick K."/>
            <person name="Sun M."/>
            <person name="Yu Z."/>
            <person name="Zhu L."/>
            <person name="Hu X."/>
            <person name="Shank E.B."/>
            <person name="Swiecicka I."/>
            <person name="Hansen B.M."/>
            <person name="Andrup L."/>
            <person name="Young S.K."/>
            <person name="Zeng Q."/>
            <person name="Gargeya S."/>
            <person name="Fitzgerald M."/>
            <person name="Haas B."/>
            <person name="Abouelleil A."/>
            <person name="Alvarado L."/>
            <person name="Arachchi H.M."/>
            <person name="Berlin A."/>
            <person name="Chapman S.B."/>
            <person name="Goldberg J."/>
            <person name="Griggs A."/>
            <person name="Gujja S."/>
            <person name="Hansen M."/>
            <person name="Howarth C."/>
            <person name="Imamovic A."/>
            <person name="Larimer J."/>
            <person name="McCowen C."/>
            <person name="Montmayeur A."/>
            <person name="Murphy C."/>
            <person name="Neiman D."/>
            <person name="Pearson M."/>
            <person name="Priest M."/>
            <person name="Roberts A."/>
            <person name="Saif S."/>
            <person name="Shea T."/>
            <person name="Sisk P."/>
            <person name="Sykes S."/>
            <person name="Wortman J."/>
            <person name="Nusbaum C."/>
            <person name="Birren B."/>
        </authorList>
    </citation>
    <scope>NUCLEOTIDE SEQUENCE [LARGE SCALE GENOMIC DNA]</scope>
    <source>
        <strain evidence="2 3">VD154</strain>
    </source>
</reference>
<dbReference type="SUPFAM" id="SSF47413">
    <property type="entry name" value="lambda repressor-like DNA-binding domains"/>
    <property type="match status" value="1"/>
</dbReference>
<dbReference type="Proteomes" id="UP000006967">
    <property type="component" value="Unassembled WGS sequence"/>
</dbReference>
<dbReference type="InterPro" id="IPR001387">
    <property type="entry name" value="Cro/C1-type_HTH"/>
</dbReference>